<dbReference type="STRING" id="1805146.AUJ27_02895"/>
<dbReference type="PANTHER" id="PTHR10344:SF4">
    <property type="entry name" value="UMP-CMP KINASE 2, MITOCHONDRIAL"/>
    <property type="match status" value="1"/>
</dbReference>
<organism evidence="10 11">
    <name type="scientific">Candidatus Falkowbacteria bacterium CG1_02_37_44</name>
    <dbReference type="NCBI Taxonomy" id="1805146"/>
    <lineage>
        <taxon>Bacteria</taxon>
        <taxon>Candidatus Falkowiibacteriota</taxon>
    </lineage>
</organism>
<dbReference type="Proteomes" id="UP000183192">
    <property type="component" value="Unassembled WGS sequence"/>
</dbReference>
<dbReference type="Pfam" id="PF02223">
    <property type="entry name" value="Thymidylate_kin"/>
    <property type="match status" value="1"/>
</dbReference>
<protein>
    <recommendedName>
        <fullName evidence="8">Thymidylate kinase</fullName>
        <ecNumber evidence="8">2.7.4.9</ecNumber>
    </recommendedName>
    <alternativeName>
        <fullName evidence="8">dTMP kinase</fullName>
    </alternativeName>
</protein>
<evidence type="ECO:0000256" key="8">
    <source>
        <dbReference type="HAMAP-Rule" id="MF_00165"/>
    </source>
</evidence>
<evidence type="ECO:0000256" key="1">
    <source>
        <dbReference type="ARBA" id="ARBA00009776"/>
    </source>
</evidence>
<comment type="function">
    <text evidence="8">Phosphorylation of dTMP to form dTDP in both de novo and salvage pathways of dTTP synthesis.</text>
</comment>
<proteinExistence type="inferred from homology"/>
<evidence type="ECO:0000256" key="6">
    <source>
        <dbReference type="ARBA" id="ARBA00022840"/>
    </source>
</evidence>
<dbReference type="AlphaFoldDB" id="A0A1J4T5Y8"/>
<keyword evidence="4 8" id="KW-0547">Nucleotide-binding</keyword>
<dbReference type="GO" id="GO:0005737">
    <property type="term" value="C:cytoplasm"/>
    <property type="evidence" value="ECO:0007669"/>
    <property type="project" value="TreeGrafter"/>
</dbReference>
<keyword evidence="2 8" id="KW-0808">Transferase</keyword>
<evidence type="ECO:0000256" key="2">
    <source>
        <dbReference type="ARBA" id="ARBA00022679"/>
    </source>
</evidence>
<dbReference type="GO" id="GO:0006227">
    <property type="term" value="P:dUDP biosynthetic process"/>
    <property type="evidence" value="ECO:0007669"/>
    <property type="project" value="TreeGrafter"/>
</dbReference>
<dbReference type="SUPFAM" id="SSF52540">
    <property type="entry name" value="P-loop containing nucleoside triphosphate hydrolases"/>
    <property type="match status" value="1"/>
</dbReference>
<dbReference type="PANTHER" id="PTHR10344">
    <property type="entry name" value="THYMIDYLATE KINASE"/>
    <property type="match status" value="1"/>
</dbReference>
<evidence type="ECO:0000256" key="7">
    <source>
        <dbReference type="ARBA" id="ARBA00048743"/>
    </source>
</evidence>
<dbReference type="Gene3D" id="3.40.50.300">
    <property type="entry name" value="P-loop containing nucleotide triphosphate hydrolases"/>
    <property type="match status" value="1"/>
</dbReference>
<accession>A0A1J4T5Y8</accession>
<evidence type="ECO:0000256" key="5">
    <source>
        <dbReference type="ARBA" id="ARBA00022777"/>
    </source>
</evidence>
<feature type="binding site" evidence="8">
    <location>
        <begin position="15"/>
        <end position="22"/>
    </location>
    <ligand>
        <name>ATP</name>
        <dbReference type="ChEBI" id="CHEBI:30616"/>
    </ligand>
</feature>
<sequence length="239" mass="27535">MRKNSYSRKFIVFDGLDGSGKSTQLNLLISHLRKENYPVAFFDFPQHGERSAALVDDYLNGKYGSAFEVGPWRASIFFACDRYDASFKIREWLTEGKIVVCDRYVGSNIGHQGGEIKNNDERKKYISWLLDLEYDIFGIPKPDLNFILRVTPEIAVELSDSGKIKSQQKLFKRQSYLGGKPKDMLESDINHQKNALDSYLWAAKTYPGLFTVIECVESERLLPPEIIHDKIWQEVKKIL</sequence>
<keyword evidence="3 8" id="KW-0545">Nucleotide biosynthesis</keyword>
<dbReference type="InterPro" id="IPR027417">
    <property type="entry name" value="P-loop_NTPase"/>
</dbReference>
<keyword evidence="6 8" id="KW-0067">ATP-binding</keyword>
<feature type="domain" description="Thymidylate kinase-like" evidence="9">
    <location>
        <begin position="13"/>
        <end position="174"/>
    </location>
</feature>
<dbReference type="GO" id="GO:0004798">
    <property type="term" value="F:dTMP kinase activity"/>
    <property type="evidence" value="ECO:0007669"/>
    <property type="project" value="UniProtKB-UniRule"/>
</dbReference>
<evidence type="ECO:0000259" key="9">
    <source>
        <dbReference type="Pfam" id="PF02223"/>
    </source>
</evidence>
<dbReference type="InterPro" id="IPR018094">
    <property type="entry name" value="Thymidylate_kinase"/>
</dbReference>
<dbReference type="GO" id="GO:0006235">
    <property type="term" value="P:dTTP biosynthetic process"/>
    <property type="evidence" value="ECO:0007669"/>
    <property type="project" value="UniProtKB-UniRule"/>
</dbReference>
<comment type="caution">
    <text evidence="10">The sequence shown here is derived from an EMBL/GenBank/DDBJ whole genome shotgun (WGS) entry which is preliminary data.</text>
</comment>
<gene>
    <name evidence="8" type="primary">tmk</name>
    <name evidence="10" type="ORF">AUJ27_02895</name>
</gene>
<dbReference type="GO" id="GO:0005524">
    <property type="term" value="F:ATP binding"/>
    <property type="evidence" value="ECO:0007669"/>
    <property type="project" value="UniProtKB-UniRule"/>
</dbReference>
<dbReference type="GO" id="GO:0006233">
    <property type="term" value="P:dTDP biosynthetic process"/>
    <property type="evidence" value="ECO:0007669"/>
    <property type="project" value="InterPro"/>
</dbReference>
<keyword evidence="5 8" id="KW-0418">Kinase</keyword>
<evidence type="ECO:0000313" key="11">
    <source>
        <dbReference type="Proteomes" id="UP000183192"/>
    </source>
</evidence>
<dbReference type="InterPro" id="IPR039430">
    <property type="entry name" value="Thymidylate_kin-like_dom"/>
</dbReference>
<dbReference type="EC" id="2.7.4.9" evidence="8"/>
<comment type="catalytic activity">
    <reaction evidence="7 8">
        <text>dTMP + ATP = dTDP + ADP</text>
        <dbReference type="Rhea" id="RHEA:13517"/>
        <dbReference type="ChEBI" id="CHEBI:30616"/>
        <dbReference type="ChEBI" id="CHEBI:58369"/>
        <dbReference type="ChEBI" id="CHEBI:63528"/>
        <dbReference type="ChEBI" id="CHEBI:456216"/>
        <dbReference type="EC" id="2.7.4.9"/>
    </reaction>
</comment>
<comment type="similarity">
    <text evidence="1 8">Belongs to the thymidylate kinase family.</text>
</comment>
<dbReference type="HAMAP" id="MF_00165">
    <property type="entry name" value="Thymidylate_kinase"/>
    <property type="match status" value="1"/>
</dbReference>
<reference evidence="10 11" key="1">
    <citation type="journal article" date="2016" name="Environ. Microbiol.">
        <title>Genomic resolution of a cold subsurface aquifer community provides metabolic insights for novel microbes adapted to high CO concentrations.</title>
        <authorList>
            <person name="Probst A.J."/>
            <person name="Castelle C.J."/>
            <person name="Singh A."/>
            <person name="Brown C.T."/>
            <person name="Anantharaman K."/>
            <person name="Sharon I."/>
            <person name="Hug L.A."/>
            <person name="Burstein D."/>
            <person name="Emerson J.B."/>
            <person name="Thomas B.C."/>
            <person name="Banfield J.F."/>
        </authorList>
    </citation>
    <scope>NUCLEOTIDE SEQUENCE [LARGE SCALE GENOMIC DNA]</scope>
    <source>
        <strain evidence="10">CG1_02_37_44</strain>
    </source>
</reference>
<evidence type="ECO:0000256" key="4">
    <source>
        <dbReference type="ARBA" id="ARBA00022741"/>
    </source>
</evidence>
<evidence type="ECO:0000256" key="3">
    <source>
        <dbReference type="ARBA" id="ARBA00022727"/>
    </source>
</evidence>
<evidence type="ECO:0000313" key="10">
    <source>
        <dbReference type="EMBL" id="OIO07202.1"/>
    </source>
</evidence>
<dbReference type="EMBL" id="MNUU01000055">
    <property type="protein sequence ID" value="OIO07202.1"/>
    <property type="molecule type" value="Genomic_DNA"/>
</dbReference>
<dbReference type="CDD" id="cd01672">
    <property type="entry name" value="TMPK"/>
    <property type="match status" value="1"/>
</dbReference>
<name>A0A1J4T5Y8_9BACT</name>